<accession>A0ABU3CZ99</accession>
<dbReference type="Proteomes" id="UP001248819">
    <property type="component" value="Unassembled WGS sequence"/>
</dbReference>
<keyword evidence="2" id="KW-1185">Reference proteome</keyword>
<evidence type="ECO:0000313" key="2">
    <source>
        <dbReference type="Proteomes" id="UP001248819"/>
    </source>
</evidence>
<organism evidence="1 2">
    <name type="scientific">Autumnicola edwardsiae</name>
    <dbReference type="NCBI Taxonomy" id="3075594"/>
    <lineage>
        <taxon>Bacteria</taxon>
        <taxon>Pseudomonadati</taxon>
        <taxon>Bacteroidota</taxon>
        <taxon>Flavobacteriia</taxon>
        <taxon>Flavobacteriales</taxon>
        <taxon>Flavobacteriaceae</taxon>
        <taxon>Autumnicola</taxon>
    </lineage>
</organism>
<dbReference type="RefSeq" id="WP_311485790.1">
    <property type="nucleotide sequence ID" value="NZ_JAVRHP010000160.1"/>
</dbReference>
<evidence type="ECO:0000313" key="1">
    <source>
        <dbReference type="EMBL" id="MDT0651697.1"/>
    </source>
</evidence>
<name>A0ABU3CZ99_9FLAO</name>
<comment type="caution">
    <text evidence="1">The sequence shown here is derived from an EMBL/GenBank/DDBJ whole genome shotgun (WGS) entry which is preliminary data.</text>
</comment>
<reference evidence="1 2" key="1">
    <citation type="submission" date="2023-09" db="EMBL/GenBank/DDBJ databases">
        <authorList>
            <person name="Rey-Velasco X."/>
        </authorList>
    </citation>
    <scope>NUCLEOTIDE SEQUENCE [LARGE SCALE GENOMIC DNA]</scope>
    <source>
        <strain evidence="1 2">F297</strain>
    </source>
</reference>
<proteinExistence type="predicted"/>
<sequence>MNHEAIKQLLKSEEPLAIVRYFEWAIFSRSYDHPKYILLIINCRNIDIEEIEVLDNLTSFFVSKLPEFNKVIQEED</sequence>
<gene>
    <name evidence="1" type="ORF">RM529_16225</name>
</gene>
<dbReference type="EMBL" id="JAVRHP010000160">
    <property type="protein sequence ID" value="MDT0651697.1"/>
    <property type="molecule type" value="Genomic_DNA"/>
</dbReference>
<protein>
    <submittedName>
        <fullName evidence="1">Uncharacterized protein</fullName>
    </submittedName>
</protein>